<proteinExistence type="predicted"/>
<dbReference type="Proteomes" id="UP000324974">
    <property type="component" value="Chromosome"/>
</dbReference>
<dbReference type="AlphaFoldDB" id="A0A5C1AET2"/>
<dbReference type="OrthoDB" id="9768556at2"/>
<keyword evidence="2" id="KW-1185">Reference proteome</keyword>
<evidence type="ECO:0000313" key="1">
    <source>
        <dbReference type="EMBL" id="QEL16757.1"/>
    </source>
</evidence>
<evidence type="ECO:0000313" key="2">
    <source>
        <dbReference type="Proteomes" id="UP000324974"/>
    </source>
</evidence>
<organism evidence="1 2">
    <name type="scientific">Limnoglobus roseus</name>
    <dbReference type="NCBI Taxonomy" id="2598579"/>
    <lineage>
        <taxon>Bacteria</taxon>
        <taxon>Pseudomonadati</taxon>
        <taxon>Planctomycetota</taxon>
        <taxon>Planctomycetia</taxon>
        <taxon>Gemmatales</taxon>
        <taxon>Gemmataceae</taxon>
        <taxon>Limnoglobus</taxon>
    </lineage>
</organism>
<dbReference type="RefSeq" id="WP_149111444.1">
    <property type="nucleotide sequence ID" value="NZ_CP042425.1"/>
</dbReference>
<dbReference type="Gene3D" id="3.40.50.300">
    <property type="entry name" value="P-loop containing nucleotide triphosphate hydrolases"/>
    <property type="match status" value="1"/>
</dbReference>
<accession>A0A5C1AET2</accession>
<name>A0A5C1AET2_9BACT</name>
<dbReference type="InterPro" id="IPR027417">
    <property type="entry name" value="P-loop_NTPase"/>
</dbReference>
<reference evidence="2" key="1">
    <citation type="submission" date="2019-08" db="EMBL/GenBank/DDBJ databases">
        <title>Limnoglobus roseus gen. nov., sp. nov., a novel freshwater planctomycete with a giant genome from the family Gemmataceae.</title>
        <authorList>
            <person name="Kulichevskaya I.S."/>
            <person name="Naumoff D.G."/>
            <person name="Miroshnikov K."/>
            <person name="Ivanova A."/>
            <person name="Philippov D.A."/>
            <person name="Hakobyan A."/>
            <person name="Rijpstra I.C."/>
            <person name="Sinninghe Damste J.S."/>
            <person name="Liesack W."/>
            <person name="Dedysh S.N."/>
        </authorList>
    </citation>
    <scope>NUCLEOTIDE SEQUENCE [LARGE SCALE GENOMIC DNA]</scope>
    <source>
        <strain evidence="2">PX52</strain>
    </source>
</reference>
<gene>
    <name evidence="1" type="ORF">PX52LOC_03726</name>
</gene>
<dbReference type="KEGG" id="lrs:PX52LOC_03726"/>
<dbReference type="EMBL" id="CP042425">
    <property type="protein sequence ID" value="QEL16757.1"/>
    <property type="molecule type" value="Genomic_DNA"/>
</dbReference>
<protein>
    <submittedName>
        <fullName evidence="1">Uncharacterized protein</fullName>
    </submittedName>
</protein>
<sequence>MRSELVIARRLRDDFTYYAPRALRIRTKTGTVDPFRLNKAQHHLHTQVEAQRASTGKVRVIVLKGRQQGISTYIEGRFYWRVTHRKGCQAFILTHEQQATDNLFKMVERYHEHCPSLLKPQTKASNAKELVFGRLDSGYKLGTAGTKGTGRSSTIQLFHGSECGFWPHADEHAAGVMQAIPNQAATEVFIESTAIRPAESRIGFIPPARRVGSSPPPAKAPG</sequence>